<dbReference type="InterPro" id="IPR015424">
    <property type="entry name" value="PyrdxlP-dep_Trfase"/>
</dbReference>
<dbReference type="AlphaFoldDB" id="A0A917WQZ2"/>
<dbReference type="RefSeq" id="WP_117151957.1">
    <property type="nucleotide sequence ID" value="NZ_BMLG01000001.1"/>
</dbReference>
<comment type="caution">
    <text evidence="1">The sequence shown here is derived from an EMBL/GenBank/DDBJ whole genome shotgun (WGS) entry which is preliminary data.</text>
</comment>
<dbReference type="Gene3D" id="3.90.1150.60">
    <property type="entry name" value="Methioning gamme-lyase, C-terminal domain"/>
    <property type="match status" value="1"/>
</dbReference>
<evidence type="ECO:0008006" key="3">
    <source>
        <dbReference type="Google" id="ProtNLM"/>
    </source>
</evidence>
<reference evidence="1" key="2">
    <citation type="submission" date="2020-09" db="EMBL/GenBank/DDBJ databases">
        <authorList>
            <person name="Sun Q."/>
            <person name="Zhou Y."/>
        </authorList>
    </citation>
    <scope>NUCLEOTIDE SEQUENCE</scope>
    <source>
        <strain evidence="1">CGMCC 1.6333</strain>
    </source>
</reference>
<dbReference type="InterPro" id="IPR009651">
    <property type="entry name" value="Met_g_lyase_put"/>
</dbReference>
<protein>
    <recommendedName>
        <fullName evidence="3">Methionine gamma-lyase family protein</fullName>
    </recommendedName>
</protein>
<evidence type="ECO:0000313" key="1">
    <source>
        <dbReference type="EMBL" id="GGM22068.1"/>
    </source>
</evidence>
<organism evidence="1 2">
    <name type="scientific">Paraliobacillus quinghaiensis</name>
    <dbReference type="NCBI Taxonomy" id="470815"/>
    <lineage>
        <taxon>Bacteria</taxon>
        <taxon>Bacillati</taxon>
        <taxon>Bacillota</taxon>
        <taxon>Bacilli</taxon>
        <taxon>Bacillales</taxon>
        <taxon>Bacillaceae</taxon>
        <taxon>Paraliobacillus</taxon>
    </lineage>
</organism>
<dbReference type="InterPro" id="IPR015421">
    <property type="entry name" value="PyrdxlP-dep_Trfase_major"/>
</dbReference>
<proteinExistence type="predicted"/>
<sequence length="417" mass="45326">MLEQHIESVEKDIESERKKIQERAERNQLRVLNAFRTQKISDSHFNPTTGYGYDDFGREGLEKVYASVFGAEDALVRPQLISGTHAITTALFGILRPGDGLLYITGAPYDTLEEVVGVRGSNNGSLMDFGINYQATPLTKVGEVDWEAIRNSINDKTKVIGIQRSKGYADRPSFTIPEIEEMITFVKSIKDDLIVFVDNCYGEFVEEKEPTHVGADLIAGSLIKNPGGGIARTGGYIVGSSYLIQLAANRLTAPGLGKETGASLGMLQEMYQGLFLAPHVVSEALQGAIFTSRMLQSLGFTTTPAFDTERTDLIQSVTFDTAEQMVAFCQAIQKASPINAHVTPHPAPMPGYESDVIMAAGTFIQGASLELTADGPIRAPYTAFVQGGLIYAHVKIAIIEAVKSFAEKGYLTINDLK</sequence>
<evidence type="ECO:0000313" key="2">
    <source>
        <dbReference type="Proteomes" id="UP000618460"/>
    </source>
</evidence>
<gene>
    <name evidence="1" type="primary">ynbB</name>
    <name evidence="1" type="ORF">GCM10011351_04940</name>
</gene>
<keyword evidence="2" id="KW-1185">Reference proteome</keyword>
<reference evidence="1" key="1">
    <citation type="journal article" date="2014" name="Int. J. Syst. Evol. Microbiol.">
        <title>Complete genome sequence of Corynebacterium casei LMG S-19264T (=DSM 44701T), isolated from a smear-ripened cheese.</title>
        <authorList>
            <consortium name="US DOE Joint Genome Institute (JGI-PGF)"/>
            <person name="Walter F."/>
            <person name="Albersmeier A."/>
            <person name="Kalinowski J."/>
            <person name="Ruckert C."/>
        </authorList>
    </citation>
    <scope>NUCLEOTIDE SEQUENCE</scope>
    <source>
        <strain evidence="1">CGMCC 1.6333</strain>
    </source>
</reference>
<dbReference type="Proteomes" id="UP000618460">
    <property type="component" value="Unassembled WGS sequence"/>
</dbReference>
<dbReference type="Gene3D" id="3.40.640.10">
    <property type="entry name" value="Type I PLP-dependent aspartate aminotransferase-like (Major domain)"/>
    <property type="match status" value="1"/>
</dbReference>
<dbReference type="OrthoDB" id="9764766at2"/>
<name>A0A917WQZ2_9BACI</name>
<accession>A0A917WQZ2</accession>
<dbReference type="PANTHER" id="PTHR46658:SF1">
    <property type="entry name" value="CYS OR MET METABOLISM PYRIDOXAL-PHOSPHATE-DEPENDENT ENZYME"/>
    <property type="match status" value="1"/>
</dbReference>
<dbReference type="SUPFAM" id="SSF53383">
    <property type="entry name" value="PLP-dependent transferases"/>
    <property type="match status" value="1"/>
</dbReference>
<dbReference type="PANTHER" id="PTHR46658">
    <property type="entry name" value="CYS OR MET METABOLISM PYRIDOXAL-PHOSPHATE-DEPENDENT ENZYME"/>
    <property type="match status" value="1"/>
</dbReference>
<dbReference type="Pfam" id="PF06838">
    <property type="entry name" value="Met_gamma_lyase"/>
    <property type="match status" value="1"/>
</dbReference>
<dbReference type="EMBL" id="BMLG01000001">
    <property type="protein sequence ID" value="GGM22068.1"/>
    <property type="molecule type" value="Genomic_DNA"/>
</dbReference>